<evidence type="ECO:0000256" key="1">
    <source>
        <dbReference type="SAM" id="MobiDB-lite"/>
    </source>
</evidence>
<organism evidence="2 3">
    <name type="scientific">Endocarpon pusillum</name>
    <dbReference type="NCBI Taxonomy" id="364733"/>
    <lineage>
        <taxon>Eukaryota</taxon>
        <taxon>Fungi</taxon>
        <taxon>Dikarya</taxon>
        <taxon>Ascomycota</taxon>
        <taxon>Pezizomycotina</taxon>
        <taxon>Eurotiomycetes</taxon>
        <taxon>Chaetothyriomycetidae</taxon>
        <taxon>Verrucariales</taxon>
        <taxon>Verrucariaceae</taxon>
        <taxon>Endocarpon</taxon>
    </lineage>
</organism>
<sequence>MFRPSSQADVNQRDGSNYFGSPPTVGTLDPYTAGYHSPAPVPGTHYGPPGSQHQKMLHGPPLPQQQGMLYAPHL</sequence>
<feature type="region of interest" description="Disordered" evidence="1">
    <location>
        <begin position="1"/>
        <end position="74"/>
    </location>
</feature>
<dbReference type="EMBL" id="JAACFV010000133">
    <property type="protein sequence ID" value="KAF7504586.1"/>
    <property type="molecule type" value="Genomic_DNA"/>
</dbReference>
<dbReference type="Proteomes" id="UP000606974">
    <property type="component" value="Unassembled WGS sequence"/>
</dbReference>
<comment type="caution">
    <text evidence="2">The sequence shown here is derived from an EMBL/GenBank/DDBJ whole genome shotgun (WGS) entry which is preliminary data.</text>
</comment>
<feature type="compositionally biased region" description="Polar residues" evidence="1">
    <location>
        <begin position="1"/>
        <end position="19"/>
    </location>
</feature>
<name>A0A8H7ACG6_9EURO</name>
<keyword evidence="3" id="KW-1185">Reference proteome</keyword>
<evidence type="ECO:0000313" key="2">
    <source>
        <dbReference type="EMBL" id="KAF7504586.1"/>
    </source>
</evidence>
<dbReference type="AlphaFoldDB" id="A0A8H7ACG6"/>
<gene>
    <name evidence="2" type="ORF">GJ744_002081</name>
</gene>
<protein>
    <submittedName>
        <fullName evidence="2">Uncharacterized protein</fullName>
    </submittedName>
</protein>
<accession>A0A8H7ACG6</accession>
<reference evidence="2" key="1">
    <citation type="submission" date="2020-02" db="EMBL/GenBank/DDBJ databases">
        <authorList>
            <person name="Palmer J.M."/>
        </authorList>
    </citation>
    <scope>NUCLEOTIDE SEQUENCE</scope>
    <source>
        <strain evidence="2">EPUS1.4</strain>
        <tissue evidence="2">Thallus</tissue>
    </source>
</reference>
<proteinExistence type="predicted"/>
<evidence type="ECO:0000313" key="3">
    <source>
        <dbReference type="Proteomes" id="UP000606974"/>
    </source>
</evidence>